<evidence type="ECO:0000313" key="2">
    <source>
        <dbReference type="Proteomes" id="UP000569329"/>
    </source>
</evidence>
<reference evidence="1 2" key="1">
    <citation type="submission" date="2020-07" db="EMBL/GenBank/DDBJ databases">
        <title>Sequencing the genomes of 1000 actinobacteria strains.</title>
        <authorList>
            <person name="Klenk H.-P."/>
        </authorList>
    </citation>
    <scope>NUCLEOTIDE SEQUENCE [LARGE SCALE GENOMIC DNA]</scope>
    <source>
        <strain evidence="1 2">DSM 45975</strain>
    </source>
</reference>
<dbReference type="InterPro" id="IPR011008">
    <property type="entry name" value="Dimeric_a/b-barrel"/>
</dbReference>
<keyword evidence="2" id="KW-1185">Reference proteome</keyword>
<proteinExistence type="predicted"/>
<dbReference type="RefSeq" id="WP_235987149.1">
    <property type="nucleotide sequence ID" value="NZ_JACGWZ010000002.1"/>
</dbReference>
<protein>
    <submittedName>
        <fullName evidence="1">Uncharacterized protein</fullName>
    </submittedName>
</protein>
<accession>A0A839DZ96</accession>
<dbReference type="Proteomes" id="UP000569329">
    <property type="component" value="Unassembled WGS sequence"/>
</dbReference>
<organism evidence="1 2">
    <name type="scientific">Halosaccharopolyspora lacisalsi</name>
    <dbReference type="NCBI Taxonomy" id="1000566"/>
    <lineage>
        <taxon>Bacteria</taxon>
        <taxon>Bacillati</taxon>
        <taxon>Actinomycetota</taxon>
        <taxon>Actinomycetes</taxon>
        <taxon>Pseudonocardiales</taxon>
        <taxon>Pseudonocardiaceae</taxon>
        <taxon>Halosaccharopolyspora</taxon>
    </lineage>
</organism>
<name>A0A839DZ96_9PSEU</name>
<dbReference type="SUPFAM" id="SSF54909">
    <property type="entry name" value="Dimeric alpha+beta barrel"/>
    <property type="match status" value="1"/>
</dbReference>
<dbReference type="AlphaFoldDB" id="A0A839DZ96"/>
<sequence>MSSNDTLMWEARAAEGRIDELVEWLDNEAVPYLREQADCRGVHVYRSEQDEEQRAVVLAHFDGEPARLPDPPEGLLHRDPHQWPFQRVRTVGM</sequence>
<gene>
    <name evidence="1" type="ORF">FHX42_001888</name>
</gene>
<evidence type="ECO:0000313" key="1">
    <source>
        <dbReference type="EMBL" id="MBA8824541.1"/>
    </source>
</evidence>
<dbReference type="EMBL" id="JACGWZ010000002">
    <property type="protein sequence ID" value="MBA8824541.1"/>
    <property type="molecule type" value="Genomic_DNA"/>
</dbReference>
<comment type="caution">
    <text evidence="1">The sequence shown here is derived from an EMBL/GenBank/DDBJ whole genome shotgun (WGS) entry which is preliminary data.</text>
</comment>